<dbReference type="EMBL" id="JALJZS010000002">
    <property type="protein sequence ID" value="MCP1999628.1"/>
    <property type="molecule type" value="Genomic_DNA"/>
</dbReference>
<sequence length="210" mass="23855">MADLLIGNRPSSLHQERLNVVQEILVASDVKTVLDLGCGRGPLMVRLAQTARFDRLVGVDISTCALHSLDRKLASIGSERCKISLIRGSFMDPTLDLSGFDAAIMVETIEHIAPERLASVEGAVFRRHRPRTVVITTPNRDWNDRLGVPKYRYRHRDHRFEWGRLKFRSWAERLATRNRYRVCFQEIGQEDIACGGASQMACFSLIPHDQ</sequence>
<gene>
    <name evidence="1" type="ORF">J2S34_002076</name>
</gene>
<keyword evidence="2" id="KW-1185">Reference proteome</keyword>
<organism evidence="1 2">
    <name type="scientific">Nitrobacter winogradskyi</name>
    <name type="common">Nitrobacter agilis</name>
    <dbReference type="NCBI Taxonomy" id="913"/>
    <lineage>
        <taxon>Bacteria</taxon>
        <taxon>Pseudomonadati</taxon>
        <taxon>Pseudomonadota</taxon>
        <taxon>Alphaproteobacteria</taxon>
        <taxon>Hyphomicrobiales</taxon>
        <taxon>Nitrobacteraceae</taxon>
        <taxon>Nitrobacter</taxon>
    </lineage>
</organism>
<evidence type="ECO:0000313" key="1">
    <source>
        <dbReference type="EMBL" id="MCP1999628.1"/>
    </source>
</evidence>
<keyword evidence="1" id="KW-0489">Methyltransferase</keyword>
<dbReference type="Proteomes" id="UP001205486">
    <property type="component" value="Unassembled WGS sequence"/>
</dbReference>
<protein>
    <submittedName>
        <fullName evidence="1">SAM-dependent methyltransferase</fullName>
    </submittedName>
</protein>
<proteinExistence type="predicted"/>
<keyword evidence="1" id="KW-0808">Transferase</keyword>
<name>A0ACC6AIQ1_NITWI</name>
<reference evidence="1" key="1">
    <citation type="submission" date="2022-03" db="EMBL/GenBank/DDBJ databases">
        <title>Interactions between chemoautotrophic and heterotrophic bacteria.</title>
        <authorList>
            <person name="Santoro A."/>
        </authorList>
    </citation>
    <scope>NUCLEOTIDE SEQUENCE</scope>
    <source>
        <strain evidence="1">Nb-106</strain>
    </source>
</reference>
<comment type="caution">
    <text evidence="1">The sequence shown here is derived from an EMBL/GenBank/DDBJ whole genome shotgun (WGS) entry which is preliminary data.</text>
</comment>
<evidence type="ECO:0000313" key="2">
    <source>
        <dbReference type="Proteomes" id="UP001205486"/>
    </source>
</evidence>
<accession>A0ACC6AIQ1</accession>